<dbReference type="GO" id="GO:0004497">
    <property type="term" value="F:monooxygenase activity"/>
    <property type="evidence" value="ECO:0007669"/>
    <property type="project" value="UniProtKB-KW"/>
</dbReference>
<dbReference type="PANTHER" id="PTHR43004:SF19">
    <property type="entry name" value="BINDING MONOOXYGENASE, PUTATIVE (JCVI)-RELATED"/>
    <property type="match status" value="1"/>
</dbReference>
<reference evidence="6" key="1">
    <citation type="submission" date="2022-11" db="EMBL/GenBank/DDBJ databases">
        <title>Minimal conservation of predation-associated metabolite biosynthetic gene clusters underscores biosynthetic potential of Myxococcota including descriptions for ten novel species: Archangium lansinium sp. nov., Myxococcus landrumus sp. nov., Nannocystis bai.</title>
        <authorList>
            <person name="Ahearne A."/>
            <person name="Stevens C."/>
            <person name="Dowd S."/>
        </authorList>
    </citation>
    <scope>NUCLEOTIDE SEQUENCE</scope>
    <source>
        <strain evidence="6">Fl3</strain>
    </source>
</reference>
<gene>
    <name evidence="6" type="ORF">O0S08_30680</name>
</gene>
<keyword evidence="6" id="KW-0560">Oxidoreductase</keyword>
<dbReference type="Pfam" id="PF01494">
    <property type="entry name" value="FAD_binding_3"/>
    <property type="match status" value="1"/>
</dbReference>
<dbReference type="PRINTS" id="PR00420">
    <property type="entry name" value="RNGMNOXGNASE"/>
</dbReference>
<dbReference type="SUPFAM" id="SSF51905">
    <property type="entry name" value="FAD/NAD(P)-binding domain"/>
    <property type="match status" value="1"/>
</dbReference>
<comment type="cofactor">
    <cofactor evidence="1">
        <name>FAD</name>
        <dbReference type="ChEBI" id="CHEBI:57692"/>
    </cofactor>
</comment>
<keyword evidence="6" id="KW-0503">Monooxygenase</keyword>
<evidence type="ECO:0000259" key="5">
    <source>
        <dbReference type="Pfam" id="PF01494"/>
    </source>
</evidence>
<evidence type="ECO:0000313" key="7">
    <source>
        <dbReference type="Proteomes" id="UP001164459"/>
    </source>
</evidence>
<evidence type="ECO:0000256" key="2">
    <source>
        <dbReference type="ARBA" id="ARBA00007801"/>
    </source>
</evidence>
<dbReference type="InterPro" id="IPR002938">
    <property type="entry name" value="FAD-bd"/>
</dbReference>
<dbReference type="PANTHER" id="PTHR43004">
    <property type="entry name" value="TRK SYSTEM POTASSIUM UPTAKE PROTEIN"/>
    <property type="match status" value="1"/>
</dbReference>
<dbReference type="EMBL" id="CP114040">
    <property type="protein sequence ID" value="WAS90575.1"/>
    <property type="molecule type" value="Genomic_DNA"/>
</dbReference>
<evidence type="ECO:0000313" key="6">
    <source>
        <dbReference type="EMBL" id="WAS90575.1"/>
    </source>
</evidence>
<proteinExistence type="inferred from homology"/>
<dbReference type="PROSITE" id="PS51257">
    <property type="entry name" value="PROKAR_LIPOPROTEIN"/>
    <property type="match status" value="1"/>
</dbReference>
<name>A0ABY7GUK1_9BACT</name>
<accession>A0ABY7GUK1</accession>
<dbReference type="InterPro" id="IPR050641">
    <property type="entry name" value="RIFMO-like"/>
</dbReference>
<sequence>MREVPVLIAGAGPTGLTLACELARRGVTCQLIERAPQLFLGSRAKGLQPRTLEVFDDLGVIARVLEDGAPFPPFRLYAGKAVLWERSLEEMLGTPAPAPSPGVPFPRAWLLPQWRTDAILHDRFVELGGAVEFSTELTGFAQDANGVTATLQRDGVSHCVRAQYLVGADGGRSFVRKATGVGFAGETYDTERTLIGDVRASGVAAGAACHIFTAGGDLQRRFSLWNLPGSEYFQFVATVGADEVPELSLESVQKLLEARAGRTDIRLHDLRWVSLYRIHVRMVERFRIGRVLLAGDAAHVHSSAGGQGLNTSIQDATNLGWKLAAALHGAGPGILDTYEEERLPVAAQVLGLSTTLHGRDFRPSLGPTPAIHQLDITYRGSTLAVDDRATPGELRAGDRAPDARLPDGTRLFDAFRGTHFTLLVFGQRAAPADTGARIVRTASLDGYDVGEDALVLVRPDGYIGAISSSVETIHDYLRRFVPGAPSTDRQRPG</sequence>
<dbReference type="Pfam" id="PF21274">
    <property type="entry name" value="Rng_hyd_C"/>
    <property type="match status" value="1"/>
</dbReference>
<organism evidence="6 7">
    <name type="scientific">Nannocystis punicea</name>
    <dbReference type="NCBI Taxonomy" id="2995304"/>
    <lineage>
        <taxon>Bacteria</taxon>
        <taxon>Pseudomonadati</taxon>
        <taxon>Myxococcota</taxon>
        <taxon>Polyangia</taxon>
        <taxon>Nannocystales</taxon>
        <taxon>Nannocystaceae</taxon>
        <taxon>Nannocystis</taxon>
    </lineage>
</organism>
<dbReference type="RefSeq" id="WP_269032902.1">
    <property type="nucleotide sequence ID" value="NZ_CP114040.1"/>
</dbReference>
<dbReference type="Gene3D" id="3.30.70.2450">
    <property type="match status" value="1"/>
</dbReference>
<protein>
    <submittedName>
        <fullName evidence="6">FAD-dependent monooxygenase</fullName>
    </submittedName>
</protein>
<feature type="domain" description="FAD-binding" evidence="5">
    <location>
        <begin position="3"/>
        <end position="350"/>
    </location>
</feature>
<keyword evidence="4" id="KW-0274">FAD</keyword>
<dbReference type="Gene3D" id="3.50.50.60">
    <property type="entry name" value="FAD/NAD(P)-binding domain"/>
    <property type="match status" value="1"/>
</dbReference>
<comment type="similarity">
    <text evidence="2">Belongs to the PheA/TfdB FAD monooxygenase family.</text>
</comment>
<dbReference type="Gene3D" id="3.40.30.120">
    <property type="match status" value="1"/>
</dbReference>
<dbReference type="InterPro" id="IPR036249">
    <property type="entry name" value="Thioredoxin-like_sf"/>
</dbReference>
<evidence type="ECO:0000256" key="3">
    <source>
        <dbReference type="ARBA" id="ARBA00022630"/>
    </source>
</evidence>
<dbReference type="InterPro" id="IPR036188">
    <property type="entry name" value="FAD/NAD-bd_sf"/>
</dbReference>
<dbReference type="SUPFAM" id="SSF52833">
    <property type="entry name" value="Thioredoxin-like"/>
    <property type="match status" value="1"/>
</dbReference>
<keyword evidence="3" id="KW-0285">Flavoprotein</keyword>
<evidence type="ECO:0000256" key="4">
    <source>
        <dbReference type="ARBA" id="ARBA00022827"/>
    </source>
</evidence>
<dbReference type="Proteomes" id="UP001164459">
    <property type="component" value="Chromosome"/>
</dbReference>
<keyword evidence="7" id="KW-1185">Reference proteome</keyword>
<dbReference type="NCBIfam" id="NF004832">
    <property type="entry name" value="PRK06184.1"/>
    <property type="match status" value="1"/>
</dbReference>
<evidence type="ECO:0000256" key="1">
    <source>
        <dbReference type="ARBA" id="ARBA00001974"/>
    </source>
</evidence>